<dbReference type="Gene3D" id="3.30.70.270">
    <property type="match status" value="1"/>
</dbReference>
<dbReference type="InterPro" id="IPR041577">
    <property type="entry name" value="RT_RNaseH_2"/>
</dbReference>
<accession>A0A151SI91</accession>
<dbReference type="PANTHER" id="PTHR37984:SF5">
    <property type="entry name" value="PROTEIN NYNRIN-LIKE"/>
    <property type="match status" value="1"/>
</dbReference>
<dbReference type="EC" id="1.4.3.1" evidence="3"/>
<keyword evidence="1" id="KW-0511">Multifunctional enzyme</keyword>
<keyword evidence="4" id="KW-1185">Reference proteome</keyword>
<evidence type="ECO:0000259" key="2">
    <source>
        <dbReference type="Pfam" id="PF17919"/>
    </source>
</evidence>
<evidence type="ECO:0000313" key="4">
    <source>
        <dbReference type="Proteomes" id="UP000075243"/>
    </source>
</evidence>
<name>A0A151SI91_CAJCA</name>
<gene>
    <name evidence="3" type="ORF">KK1_000747</name>
</gene>
<sequence>MRLNLEKCTFGVKGGKFLGFMLSTRGIEVNRDKCQAVLDMRSPSNLKKLQRLSGRFVALSRFLPRLADKINPMTKLLRKSSAFLWNEACEEAFIVLKTTLAMLPILTRPEPSSPLLVYLSVSEEAISSVLVQEKEGTQTPIYFVRRLLQDSETRYQ</sequence>
<dbReference type="Proteomes" id="UP000075243">
    <property type="component" value="Chromosome 11"/>
</dbReference>
<feature type="domain" description="Reverse transcriptase/retrotransposon-derived protein RNase H-like" evidence="2">
    <location>
        <begin position="85"/>
        <end position="156"/>
    </location>
</feature>
<dbReference type="InterPro" id="IPR043128">
    <property type="entry name" value="Rev_trsase/Diguanyl_cyclase"/>
</dbReference>
<dbReference type="EMBL" id="CM003613">
    <property type="protein sequence ID" value="KYP54556.1"/>
    <property type="molecule type" value="Genomic_DNA"/>
</dbReference>
<dbReference type="AlphaFoldDB" id="A0A151SI91"/>
<proteinExistence type="predicted"/>
<dbReference type="InterPro" id="IPR043502">
    <property type="entry name" value="DNA/RNA_pol_sf"/>
</dbReference>
<organism evidence="3 4">
    <name type="scientific">Cajanus cajan</name>
    <name type="common">Pigeon pea</name>
    <name type="synonym">Cajanus indicus</name>
    <dbReference type="NCBI Taxonomy" id="3821"/>
    <lineage>
        <taxon>Eukaryota</taxon>
        <taxon>Viridiplantae</taxon>
        <taxon>Streptophyta</taxon>
        <taxon>Embryophyta</taxon>
        <taxon>Tracheophyta</taxon>
        <taxon>Spermatophyta</taxon>
        <taxon>Magnoliopsida</taxon>
        <taxon>eudicotyledons</taxon>
        <taxon>Gunneridae</taxon>
        <taxon>Pentapetalae</taxon>
        <taxon>rosids</taxon>
        <taxon>fabids</taxon>
        <taxon>Fabales</taxon>
        <taxon>Fabaceae</taxon>
        <taxon>Papilionoideae</taxon>
        <taxon>50 kb inversion clade</taxon>
        <taxon>NPAAA clade</taxon>
        <taxon>indigoferoid/millettioid clade</taxon>
        <taxon>Phaseoleae</taxon>
        <taxon>Cajanus</taxon>
    </lineage>
</organism>
<reference evidence="3 4" key="1">
    <citation type="journal article" date="2012" name="Nat. Biotechnol.">
        <title>Draft genome sequence of pigeonpea (Cajanus cajan), an orphan legume crop of resource-poor farmers.</title>
        <authorList>
            <person name="Varshney R.K."/>
            <person name="Chen W."/>
            <person name="Li Y."/>
            <person name="Bharti A.K."/>
            <person name="Saxena R.K."/>
            <person name="Schlueter J.A."/>
            <person name="Donoghue M.T."/>
            <person name="Azam S."/>
            <person name="Fan G."/>
            <person name="Whaley A.M."/>
            <person name="Farmer A.D."/>
            <person name="Sheridan J."/>
            <person name="Iwata A."/>
            <person name="Tuteja R."/>
            <person name="Penmetsa R.V."/>
            <person name="Wu W."/>
            <person name="Upadhyaya H.D."/>
            <person name="Yang S.P."/>
            <person name="Shah T."/>
            <person name="Saxena K.B."/>
            <person name="Michael T."/>
            <person name="McCombie W.R."/>
            <person name="Yang B."/>
            <person name="Zhang G."/>
            <person name="Yang H."/>
            <person name="Wang J."/>
            <person name="Spillane C."/>
            <person name="Cook D.R."/>
            <person name="May G.D."/>
            <person name="Xu X."/>
            <person name="Jackson S.A."/>
        </authorList>
    </citation>
    <scope>NUCLEOTIDE SEQUENCE [LARGE SCALE GENOMIC DNA]</scope>
    <source>
        <strain evidence="4">cv. Asha</strain>
    </source>
</reference>
<keyword evidence="3" id="KW-0560">Oxidoreductase</keyword>
<dbReference type="InterPro" id="IPR050951">
    <property type="entry name" value="Retrovirus_Pol_polyprotein"/>
</dbReference>
<evidence type="ECO:0000313" key="3">
    <source>
        <dbReference type="EMBL" id="KYP54556.1"/>
    </source>
</evidence>
<dbReference type="Pfam" id="PF17919">
    <property type="entry name" value="RT_RNaseH_2"/>
    <property type="match status" value="1"/>
</dbReference>
<dbReference type="Gramene" id="C.cajan_00727.t">
    <property type="protein sequence ID" value="C.cajan_00727.t.cds1"/>
    <property type="gene ID" value="C.cajan_00727"/>
</dbReference>
<dbReference type="SUPFAM" id="SSF56672">
    <property type="entry name" value="DNA/RNA polymerases"/>
    <property type="match status" value="1"/>
</dbReference>
<protein>
    <submittedName>
        <fullName evidence="3">Retrovirus-related Pol polyprotein from transposon 412 family</fullName>
        <ecNumber evidence="3">1.4.3.1</ecNumber>
    </submittedName>
</protein>
<dbReference type="PANTHER" id="PTHR37984">
    <property type="entry name" value="PROTEIN CBG26694"/>
    <property type="match status" value="1"/>
</dbReference>
<evidence type="ECO:0000256" key="1">
    <source>
        <dbReference type="ARBA" id="ARBA00023268"/>
    </source>
</evidence>
<dbReference type="GO" id="GO:0008445">
    <property type="term" value="F:D-aspartate oxidase activity"/>
    <property type="evidence" value="ECO:0007669"/>
    <property type="project" value="UniProtKB-EC"/>
</dbReference>